<comment type="pathway">
    <text evidence="1">Cell wall biogenesis; cell wall polysaccharide biosynthesis.</text>
</comment>
<comment type="similarity">
    <text evidence="2">Belongs to the glycosyltransferase 2 family.</text>
</comment>
<protein>
    <submittedName>
        <fullName evidence="6">Glycosyltransferase family 2 protein</fullName>
    </submittedName>
</protein>
<dbReference type="SUPFAM" id="SSF53448">
    <property type="entry name" value="Nucleotide-diphospho-sugar transferases"/>
    <property type="match status" value="1"/>
</dbReference>
<dbReference type="Pfam" id="PF00535">
    <property type="entry name" value="Glycos_transf_2"/>
    <property type="match status" value="1"/>
</dbReference>
<comment type="caution">
    <text evidence="6">The sequence shown here is derived from an EMBL/GenBank/DDBJ whole genome shotgun (WGS) entry which is preliminary data.</text>
</comment>
<feature type="domain" description="Glycosyltransferase 2-like" evidence="5">
    <location>
        <begin position="44"/>
        <end position="211"/>
    </location>
</feature>
<dbReference type="CDD" id="cd04186">
    <property type="entry name" value="GT_2_like_c"/>
    <property type="match status" value="1"/>
</dbReference>
<accession>A0A927CQ79</accession>
<evidence type="ECO:0000313" key="7">
    <source>
        <dbReference type="Proteomes" id="UP000632125"/>
    </source>
</evidence>
<sequence>MRWRSLRKFPRKNYKNYLKGYAAGYRAGRLIGTASYHQLFNGTSIIIPTYNQFRYLKDCIESIRRHTPQSYELIIIDNGSTDATPAYLKSQAGRLRYKLFQENLGFAGGVNQGLMMAKGTSIVILNNDTIVTTNWLSNLLMCLKSDPTIGLVGPVTNNLSNDQKIRVSYKNKSEMQRFARKYNRTDPWRWRRTKVIMGYCLLLSREVFERVGYLDERFLKGTCEDVDYYLRIRLLGLDLVIAEDTFIHHYGSVTMRSFQDAAILNNSFFREKWGELEQIARLEAVMDSPRTQINRKSTDFYPSHIVVKGTETNLYWVENGERYIVQGADGFTCDAVKLPQLELWNWPIGGVISVEALRLKVSELSSPSSIKTEGCLVQTQGGEIYQIKHGSLHRITTQHAFRSWGFECRYMHQITQVDKNQFLEGFPIIAPPIIKADNI</sequence>
<dbReference type="Proteomes" id="UP000632125">
    <property type="component" value="Unassembled WGS sequence"/>
</dbReference>
<proteinExistence type="inferred from homology"/>
<dbReference type="InterPro" id="IPR001173">
    <property type="entry name" value="Glyco_trans_2-like"/>
</dbReference>
<dbReference type="AlphaFoldDB" id="A0A927CQ79"/>
<organism evidence="6 7">
    <name type="scientific">Paenibacillus arenilitoris</name>
    <dbReference type="NCBI Taxonomy" id="2772299"/>
    <lineage>
        <taxon>Bacteria</taxon>
        <taxon>Bacillati</taxon>
        <taxon>Bacillota</taxon>
        <taxon>Bacilli</taxon>
        <taxon>Bacillales</taxon>
        <taxon>Paenibacillaceae</taxon>
        <taxon>Paenibacillus</taxon>
    </lineage>
</organism>
<evidence type="ECO:0000313" key="6">
    <source>
        <dbReference type="EMBL" id="MBD2871527.1"/>
    </source>
</evidence>
<evidence type="ECO:0000256" key="4">
    <source>
        <dbReference type="ARBA" id="ARBA00022679"/>
    </source>
</evidence>
<keyword evidence="7" id="KW-1185">Reference proteome</keyword>
<dbReference type="EMBL" id="JACXIY010000032">
    <property type="protein sequence ID" value="MBD2871527.1"/>
    <property type="molecule type" value="Genomic_DNA"/>
</dbReference>
<dbReference type="RefSeq" id="WP_190865397.1">
    <property type="nucleotide sequence ID" value="NZ_JACXIY010000032.1"/>
</dbReference>
<dbReference type="GO" id="GO:0016757">
    <property type="term" value="F:glycosyltransferase activity"/>
    <property type="evidence" value="ECO:0007669"/>
    <property type="project" value="UniProtKB-KW"/>
</dbReference>
<evidence type="ECO:0000256" key="2">
    <source>
        <dbReference type="ARBA" id="ARBA00006739"/>
    </source>
</evidence>
<dbReference type="InterPro" id="IPR029044">
    <property type="entry name" value="Nucleotide-diphossugar_trans"/>
</dbReference>
<dbReference type="Gene3D" id="3.90.550.10">
    <property type="entry name" value="Spore Coat Polysaccharide Biosynthesis Protein SpsA, Chain A"/>
    <property type="match status" value="1"/>
</dbReference>
<evidence type="ECO:0000259" key="5">
    <source>
        <dbReference type="Pfam" id="PF00535"/>
    </source>
</evidence>
<dbReference type="PANTHER" id="PTHR43179:SF12">
    <property type="entry name" value="GALACTOFURANOSYLTRANSFERASE GLFT2"/>
    <property type="match status" value="1"/>
</dbReference>
<dbReference type="PANTHER" id="PTHR43179">
    <property type="entry name" value="RHAMNOSYLTRANSFERASE WBBL"/>
    <property type="match status" value="1"/>
</dbReference>
<evidence type="ECO:0000256" key="3">
    <source>
        <dbReference type="ARBA" id="ARBA00022676"/>
    </source>
</evidence>
<name>A0A927CQ79_9BACL</name>
<keyword evidence="4" id="KW-0808">Transferase</keyword>
<gene>
    <name evidence="6" type="ORF">IDH41_23330</name>
</gene>
<keyword evidence="3" id="KW-0328">Glycosyltransferase</keyword>
<reference evidence="6" key="1">
    <citation type="submission" date="2020-09" db="EMBL/GenBank/DDBJ databases">
        <title>A novel bacterium of genus Paenibacillus, isolated from South China Sea.</title>
        <authorList>
            <person name="Huang H."/>
            <person name="Mo K."/>
            <person name="Hu Y."/>
        </authorList>
    </citation>
    <scope>NUCLEOTIDE SEQUENCE</scope>
    <source>
        <strain evidence="6">IB182493</strain>
    </source>
</reference>
<evidence type="ECO:0000256" key="1">
    <source>
        <dbReference type="ARBA" id="ARBA00004776"/>
    </source>
</evidence>